<dbReference type="InterPro" id="IPR038157">
    <property type="entry name" value="FeoA_core_dom"/>
</dbReference>
<dbReference type="SMART" id="SM00899">
    <property type="entry name" value="FeoA"/>
    <property type="match status" value="1"/>
</dbReference>
<feature type="domain" description="Ferrous iron transporter FeoA-like" evidence="2">
    <location>
        <begin position="21"/>
        <end position="90"/>
    </location>
</feature>
<gene>
    <name evidence="3" type="ORF">HNQ61_005544</name>
</gene>
<accession>A0A841H7P9</accession>
<evidence type="ECO:0000256" key="1">
    <source>
        <dbReference type="ARBA" id="ARBA00023004"/>
    </source>
</evidence>
<sequence>MLKRLFRKKAAAPADARCVECPLAACASGCRAAILRMDCDQDEATRLRGMGLFEGSCIQVVDSRNGMLLEVKGARLALGQALASAIRVLPLAG</sequence>
<evidence type="ECO:0000259" key="2">
    <source>
        <dbReference type="SMART" id="SM00899"/>
    </source>
</evidence>
<dbReference type="Gene3D" id="2.30.30.90">
    <property type="match status" value="1"/>
</dbReference>
<name>A0A841H7P9_9BACT</name>
<protein>
    <submittedName>
        <fullName evidence="3">Fe2+ transport system protein FeoA</fullName>
    </submittedName>
</protein>
<dbReference type="GO" id="GO:0046914">
    <property type="term" value="F:transition metal ion binding"/>
    <property type="evidence" value="ECO:0007669"/>
    <property type="project" value="InterPro"/>
</dbReference>
<proteinExistence type="predicted"/>
<evidence type="ECO:0000313" key="4">
    <source>
        <dbReference type="Proteomes" id="UP000582837"/>
    </source>
</evidence>
<dbReference type="SUPFAM" id="SSF50037">
    <property type="entry name" value="C-terminal domain of transcriptional repressors"/>
    <property type="match status" value="1"/>
</dbReference>
<dbReference type="InterPro" id="IPR007167">
    <property type="entry name" value="Fe-transptr_FeoA-like"/>
</dbReference>
<keyword evidence="1" id="KW-0408">Iron</keyword>
<dbReference type="InterPro" id="IPR008988">
    <property type="entry name" value="Transcriptional_repressor_C"/>
</dbReference>
<evidence type="ECO:0000313" key="3">
    <source>
        <dbReference type="EMBL" id="MBB6073866.1"/>
    </source>
</evidence>
<dbReference type="RefSeq" id="WP_170039030.1">
    <property type="nucleotide sequence ID" value="NZ_JABDTL010000002.1"/>
</dbReference>
<dbReference type="Proteomes" id="UP000582837">
    <property type="component" value="Unassembled WGS sequence"/>
</dbReference>
<reference evidence="3 4" key="1">
    <citation type="submission" date="2020-08" db="EMBL/GenBank/DDBJ databases">
        <title>Genomic Encyclopedia of Type Strains, Phase IV (KMG-IV): sequencing the most valuable type-strain genomes for metagenomic binning, comparative biology and taxonomic classification.</title>
        <authorList>
            <person name="Goeker M."/>
        </authorList>
    </citation>
    <scope>NUCLEOTIDE SEQUENCE [LARGE SCALE GENOMIC DNA]</scope>
    <source>
        <strain evidence="3 4">DSM 29007</strain>
    </source>
</reference>
<dbReference type="EMBL" id="JACHIA010000031">
    <property type="protein sequence ID" value="MBB6073866.1"/>
    <property type="molecule type" value="Genomic_DNA"/>
</dbReference>
<comment type="caution">
    <text evidence="3">The sequence shown here is derived from an EMBL/GenBank/DDBJ whole genome shotgun (WGS) entry which is preliminary data.</text>
</comment>
<dbReference type="Pfam" id="PF04023">
    <property type="entry name" value="FeoA"/>
    <property type="match status" value="1"/>
</dbReference>
<keyword evidence="4" id="KW-1185">Reference proteome</keyword>
<organism evidence="3 4">
    <name type="scientific">Longimicrobium terrae</name>
    <dbReference type="NCBI Taxonomy" id="1639882"/>
    <lineage>
        <taxon>Bacteria</taxon>
        <taxon>Pseudomonadati</taxon>
        <taxon>Gemmatimonadota</taxon>
        <taxon>Longimicrobiia</taxon>
        <taxon>Longimicrobiales</taxon>
        <taxon>Longimicrobiaceae</taxon>
        <taxon>Longimicrobium</taxon>
    </lineage>
</organism>
<dbReference type="AlphaFoldDB" id="A0A841H7P9"/>